<organism evidence="3 4">
    <name type="scientific">Austropuccinia psidii MF-1</name>
    <dbReference type="NCBI Taxonomy" id="1389203"/>
    <lineage>
        <taxon>Eukaryota</taxon>
        <taxon>Fungi</taxon>
        <taxon>Dikarya</taxon>
        <taxon>Basidiomycota</taxon>
        <taxon>Pucciniomycotina</taxon>
        <taxon>Pucciniomycetes</taxon>
        <taxon>Pucciniales</taxon>
        <taxon>Sphaerophragmiaceae</taxon>
        <taxon>Austropuccinia</taxon>
    </lineage>
</organism>
<keyword evidence="2" id="KW-1133">Transmembrane helix</keyword>
<keyword evidence="2" id="KW-0472">Membrane</keyword>
<dbReference type="Proteomes" id="UP000765509">
    <property type="component" value="Unassembled WGS sequence"/>
</dbReference>
<dbReference type="EMBL" id="AVOT02003472">
    <property type="protein sequence ID" value="MBW0473638.1"/>
    <property type="molecule type" value="Genomic_DNA"/>
</dbReference>
<keyword evidence="2" id="KW-0812">Transmembrane</keyword>
<gene>
    <name evidence="3" type="ORF">O181_013353</name>
</gene>
<evidence type="ECO:0000313" key="3">
    <source>
        <dbReference type="EMBL" id="MBW0473638.1"/>
    </source>
</evidence>
<keyword evidence="4" id="KW-1185">Reference proteome</keyword>
<reference evidence="3" key="1">
    <citation type="submission" date="2021-03" db="EMBL/GenBank/DDBJ databases">
        <title>Draft genome sequence of rust myrtle Austropuccinia psidii MF-1, a brazilian biotype.</title>
        <authorList>
            <person name="Quecine M.C."/>
            <person name="Pachon D.M.R."/>
            <person name="Bonatelli M.L."/>
            <person name="Correr F.H."/>
            <person name="Franceschini L.M."/>
            <person name="Leite T.F."/>
            <person name="Margarido G.R.A."/>
            <person name="Almeida C.A."/>
            <person name="Ferrarezi J.A."/>
            <person name="Labate C.A."/>
        </authorList>
    </citation>
    <scope>NUCLEOTIDE SEQUENCE</scope>
    <source>
        <strain evidence="3">MF-1</strain>
    </source>
</reference>
<dbReference type="AlphaFoldDB" id="A0A9Q3BZ23"/>
<accession>A0A9Q3BZ23</accession>
<protein>
    <submittedName>
        <fullName evidence="3">Uncharacterized protein</fullName>
    </submittedName>
</protein>
<evidence type="ECO:0000256" key="2">
    <source>
        <dbReference type="SAM" id="Phobius"/>
    </source>
</evidence>
<name>A0A9Q3BZ23_9BASI</name>
<feature type="region of interest" description="Disordered" evidence="1">
    <location>
        <begin position="1"/>
        <end position="30"/>
    </location>
</feature>
<proteinExistence type="predicted"/>
<evidence type="ECO:0000313" key="4">
    <source>
        <dbReference type="Proteomes" id="UP000765509"/>
    </source>
</evidence>
<comment type="caution">
    <text evidence="3">The sequence shown here is derived from an EMBL/GenBank/DDBJ whole genome shotgun (WGS) entry which is preliminary data.</text>
</comment>
<feature type="transmembrane region" description="Helical" evidence="2">
    <location>
        <begin position="42"/>
        <end position="66"/>
    </location>
</feature>
<sequence length="72" mass="7951">MCANPRSHSIRPPDSTVDNNDKKTSSSHSNQTLNLRQLTTHIVQVFSCVISPVIQIACSVCLFMSIHSIVLE</sequence>
<evidence type="ECO:0000256" key="1">
    <source>
        <dbReference type="SAM" id="MobiDB-lite"/>
    </source>
</evidence>